<feature type="non-terminal residue" evidence="1">
    <location>
        <position position="1"/>
    </location>
</feature>
<proteinExistence type="predicted"/>
<evidence type="ECO:0008006" key="2">
    <source>
        <dbReference type="Google" id="ProtNLM"/>
    </source>
</evidence>
<comment type="caution">
    <text evidence="1">The sequence shown here is derived from an EMBL/GenBank/DDBJ whole genome shotgun (WGS) entry which is preliminary data.</text>
</comment>
<dbReference type="EMBL" id="BARS01016606">
    <property type="protein sequence ID" value="GAF88746.1"/>
    <property type="molecule type" value="Genomic_DNA"/>
</dbReference>
<gene>
    <name evidence="1" type="ORF">S01H1_27294</name>
</gene>
<protein>
    <recommendedName>
        <fullName evidence="2">Rho termination factor N-terminal domain-containing protein</fullName>
    </recommendedName>
</protein>
<accession>X0TN99</accession>
<name>X0TN99_9ZZZZ</name>
<evidence type="ECO:0000313" key="1">
    <source>
        <dbReference type="EMBL" id="GAF88746.1"/>
    </source>
</evidence>
<dbReference type="AlphaFoldDB" id="X0TN99"/>
<sequence length="63" mass="7107">IIASLKSPPRSRGGITKKNLISLCRENGIKMYSKLKKSDLKELLVKSIGKQELMKQIKLITTH</sequence>
<organism evidence="1">
    <name type="scientific">marine sediment metagenome</name>
    <dbReference type="NCBI Taxonomy" id="412755"/>
    <lineage>
        <taxon>unclassified sequences</taxon>
        <taxon>metagenomes</taxon>
        <taxon>ecological metagenomes</taxon>
    </lineage>
</organism>
<reference evidence="1" key="1">
    <citation type="journal article" date="2014" name="Front. Microbiol.">
        <title>High frequency of phylogenetically diverse reductive dehalogenase-homologous genes in deep subseafloor sedimentary metagenomes.</title>
        <authorList>
            <person name="Kawai M."/>
            <person name="Futagami T."/>
            <person name="Toyoda A."/>
            <person name="Takaki Y."/>
            <person name="Nishi S."/>
            <person name="Hori S."/>
            <person name="Arai W."/>
            <person name="Tsubouchi T."/>
            <person name="Morono Y."/>
            <person name="Uchiyama I."/>
            <person name="Ito T."/>
            <person name="Fujiyama A."/>
            <person name="Inagaki F."/>
            <person name="Takami H."/>
        </authorList>
    </citation>
    <scope>NUCLEOTIDE SEQUENCE</scope>
    <source>
        <strain evidence="1">Expedition CK06-06</strain>
    </source>
</reference>